<feature type="transmembrane region" description="Helical" evidence="1">
    <location>
        <begin position="37"/>
        <end position="58"/>
    </location>
</feature>
<proteinExistence type="predicted"/>
<evidence type="ECO:0000256" key="1">
    <source>
        <dbReference type="SAM" id="Phobius"/>
    </source>
</evidence>
<organism evidence="2 3">
    <name type="scientific">Paenibacillus swuensis</name>
    <dbReference type="NCBI Taxonomy" id="1178515"/>
    <lineage>
        <taxon>Bacteria</taxon>
        <taxon>Bacillati</taxon>
        <taxon>Bacillota</taxon>
        <taxon>Bacilli</taxon>
        <taxon>Bacillales</taxon>
        <taxon>Paenibacillaceae</taxon>
        <taxon>Paenibacillus</taxon>
    </lineage>
</organism>
<dbReference type="InterPro" id="IPR020076">
    <property type="entry name" value="DUF2768"/>
</dbReference>
<keyword evidence="1" id="KW-0472">Membrane</keyword>
<dbReference type="STRING" id="1178515.SY83_18655"/>
<gene>
    <name evidence="2" type="ORF">SY83_18655</name>
</gene>
<keyword evidence="1" id="KW-1133">Transmembrane helix</keyword>
<reference evidence="2 3" key="1">
    <citation type="submission" date="2015-01" db="EMBL/GenBank/DDBJ databases">
        <title>Paenibacillus swuensis/DY6/whole genome sequencing.</title>
        <authorList>
            <person name="Kim M.K."/>
            <person name="Srinivasan S."/>
            <person name="Lee J.-J."/>
        </authorList>
    </citation>
    <scope>NUCLEOTIDE SEQUENCE [LARGE SCALE GENOMIC DNA]</scope>
    <source>
        <strain evidence="2 3">DY6</strain>
    </source>
</reference>
<evidence type="ECO:0000313" key="2">
    <source>
        <dbReference type="EMBL" id="ANE49020.1"/>
    </source>
</evidence>
<sequence>MSSADKEIMSFLGIGLMLLASVIVTFARVKTKGLIKLILSVIAFVMLLFGFFYGILAIL</sequence>
<dbReference type="PATRIC" id="fig|1178515.4.peg.3764"/>
<evidence type="ECO:0008006" key="4">
    <source>
        <dbReference type="Google" id="ProtNLM"/>
    </source>
</evidence>
<dbReference type="Pfam" id="PF10966">
    <property type="entry name" value="DUF2768"/>
    <property type="match status" value="1"/>
</dbReference>
<dbReference type="AlphaFoldDB" id="A0A172TPS9"/>
<dbReference type="KEGG" id="pswu:SY83_18655"/>
<protein>
    <recommendedName>
        <fullName evidence="4">DUF2768 domain-containing protein</fullName>
    </recommendedName>
</protein>
<evidence type="ECO:0000313" key="3">
    <source>
        <dbReference type="Proteomes" id="UP000076927"/>
    </source>
</evidence>
<keyword evidence="1" id="KW-0812">Transmembrane</keyword>
<keyword evidence="3" id="KW-1185">Reference proteome</keyword>
<accession>A0A172TPS9</accession>
<dbReference type="Proteomes" id="UP000076927">
    <property type="component" value="Chromosome"/>
</dbReference>
<name>A0A172TPS9_9BACL</name>
<dbReference type="OrthoDB" id="2476435at2"/>
<dbReference type="EMBL" id="CP011388">
    <property type="protein sequence ID" value="ANE49020.1"/>
    <property type="molecule type" value="Genomic_DNA"/>
</dbReference>